<comment type="similarity">
    <text evidence="1">Belongs to the GcvT family.</text>
</comment>
<dbReference type="WBParaSite" id="ACRNAN_Path_1041.g3997.t1">
    <property type="protein sequence ID" value="ACRNAN_Path_1041.g3997.t1"/>
    <property type="gene ID" value="ACRNAN_Path_1041.g3997"/>
</dbReference>
<dbReference type="Proteomes" id="UP000887540">
    <property type="component" value="Unplaced"/>
</dbReference>
<dbReference type="AlphaFoldDB" id="A0A914BUR7"/>
<feature type="domain" description="GCVT N-terminal" evidence="3">
    <location>
        <begin position="454"/>
        <end position="738"/>
    </location>
</feature>
<dbReference type="Pfam" id="PF08669">
    <property type="entry name" value="GCV_T_C"/>
    <property type="match status" value="1"/>
</dbReference>
<evidence type="ECO:0000259" key="3">
    <source>
        <dbReference type="Pfam" id="PF01571"/>
    </source>
</evidence>
<dbReference type="InterPro" id="IPR028896">
    <property type="entry name" value="GcvT/YgfZ/DmdA"/>
</dbReference>
<name>A0A914BUR7_9BILA</name>
<dbReference type="Pfam" id="PF16350">
    <property type="entry name" value="FAO_M"/>
    <property type="match status" value="1"/>
</dbReference>
<organism evidence="6 7">
    <name type="scientific">Acrobeloides nanus</name>
    <dbReference type="NCBI Taxonomy" id="290746"/>
    <lineage>
        <taxon>Eukaryota</taxon>
        <taxon>Metazoa</taxon>
        <taxon>Ecdysozoa</taxon>
        <taxon>Nematoda</taxon>
        <taxon>Chromadorea</taxon>
        <taxon>Rhabditida</taxon>
        <taxon>Tylenchina</taxon>
        <taxon>Cephalobomorpha</taxon>
        <taxon>Cephaloboidea</taxon>
        <taxon>Cephalobidae</taxon>
        <taxon>Acrobeloides</taxon>
    </lineage>
</organism>
<dbReference type="InterPro" id="IPR027266">
    <property type="entry name" value="TrmE/GcvT-like"/>
</dbReference>
<dbReference type="InterPro" id="IPR029043">
    <property type="entry name" value="GcvT/YgfZ_C"/>
</dbReference>
<proteinExistence type="inferred from homology"/>
<evidence type="ECO:0000259" key="4">
    <source>
        <dbReference type="Pfam" id="PF08669"/>
    </source>
</evidence>
<feature type="domain" description="Aminomethyltransferase C-terminal" evidence="4">
    <location>
        <begin position="756"/>
        <end position="838"/>
    </location>
</feature>
<feature type="domain" description="FAD dependent oxidoreductase central" evidence="5">
    <location>
        <begin position="396"/>
        <end position="450"/>
    </location>
</feature>
<protein>
    <submittedName>
        <fullName evidence="7">Pyruvate dehydrogenase phosphatase regulatory subunit, mitochondrial</fullName>
    </submittedName>
</protein>
<dbReference type="Gene3D" id="3.30.1360.120">
    <property type="entry name" value="Probable tRNA modification gtpase trme, domain 1"/>
    <property type="match status" value="1"/>
</dbReference>
<dbReference type="Gene3D" id="2.40.30.110">
    <property type="entry name" value="Aminomethyltransferase beta-barrel domains"/>
    <property type="match status" value="1"/>
</dbReference>
<evidence type="ECO:0000313" key="7">
    <source>
        <dbReference type="WBParaSite" id="ACRNAN_Path_1041.g3997.t1"/>
    </source>
</evidence>
<evidence type="ECO:0000313" key="6">
    <source>
        <dbReference type="Proteomes" id="UP000887540"/>
    </source>
</evidence>
<evidence type="ECO:0000256" key="1">
    <source>
        <dbReference type="ARBA" id="ARBA00008609"/>
    </source>
</evidence>
<dbReference type="InterPro" id="IPR036188">
    <property type="entry name" value="FAD/NAD-bd_sf"/>
</dbReference>
<dbReference type="PANTHER" id="PTHR43757:SF15">
    <property type="entry name" value="PYRUVATE DEHYDROGENASE PHOSPHATASE REGULATORY SUBUNIT, MITOCHONDRIAL-LIKE"/>
    <property type="match status" value="1"/>
</dbReference>
<sequence length="860" mass="96960">MLITRAFTKQLNSRKKIWARCLSSSNFRSDVVVCGGGLTGLSIAYHLAKRGASVHLFERGCIGSAGASAMCNGVMTAPCFWWDSGTHKIVENSLKLYERLSQDYSIQLTKCGRVYLGETDSTVNTINRMYSRAKIWNDSAELIEDPLDISSRWPMVNADDVKLAFYSPDDLSLDPIALCHAFKNECLKMGAQIFENTAVKYVLIGEGQRVYAVETDAGLIETKNFVNSAGIWANMIPVKNLINSTIRVAIHPCTYTYLSTEKLPQTGINETTPIFVDMDNSLLLRATDYGTTCSGFQEPSISSLGFPQEAVGWIVPPVDWDKFYPVLHALLHRFPSLGQCTRTDLISSAEAYTPDGYPIVGESEQARGYFVANGMNGRGLPLSGGVGELLANWILDGFSQIDISKVDATRFIDMHLNMHYLHERCPEVASNTFKPFHYSHQCHTARNLRMCPIYYKLRDAGAVFGEIMGYERPLWFKINSTGTRSSLHSGLDFLAKKSEWFPCVAREYEACRERVGLIDMSSFSKFEVKGPDALKFLQRLCSANVDQKVGSTIYTGMQNERGGYVTDCTMSRLADDHYFIVAPTIQQLRCMIWMKRWVETWKMHVDLQDVTSLYTALNVVGPSSRYLMQDVTGKSMSSTDFPTFQCRIIDIGYATGIRAISITHCGELGWVIYIPNEMAQHVYEKIIESGQEYGLLHAGYYTLRHVRLEKFYVYWGQDIDASTTPVECGRTFRVDFKKDFLGKQALVKQMETGVTKRFVQLLVDRLDMENDPWPQGSEIIYRDGKMVGWTTSAAYGFTLGCPVCIGYIENEDFGVSPEFLNTGFYEIDIANRRFPVRVNLHSPSLPMISSEHPIHYRPTQ</sequence>
<keyword evidence="6" id="KW-1185">Reference proteome</keyword>
<dbReference type="GO" id="GO:0005739">
    <property type="term" value="C:mitochondrion"/>
    <property type="evidence" value="ECO:0007669"/>
    <property type="project" value="TreeGrafter"/>
</dbReference>
<dbReference type="InterPro" id="IPR013977">
    <property type="entry name" value="GcvT_C"/>
</dbReference>
<evidence type="ECO:0000259" key="5">
    <source>
        <dbReference type="Pfam" id="PF16350"/>
    </source>
</evidence>
<reference evidence="7" key="1">
    <citation type="submission" date="2022-11" db="UniProtKB">
        <authorList>
            <consortium name="WormBaseParasite"/>
        </authorList>
    </citation>
    <scope>IDENTIFICATION</scope>
</reference>
<feature type="domain" description="FAD dependent oxidoreductase" evidence="2">
    <location>
        <begin position="30"/>
        <end position="393"/>
    </location>
</feature>
<evidence type="ECO:0000259" key="2">
    <source>
        <dbReference type="Pfam" id="PF01266"/>
    </source>
</evidence>
<dbReference type="Gene3D" id="3.30.9.10">
    <property type="entry name" value="D-Amino Acid Oxidase, subunit A, domain 2"/>
    <property type="match status" value="1"/>
</dbReference>
<dbReference type="InterPro" id="IPR006222">
    <property type="entry name" value="GCVT_N"/>
</dbReference>
<dbReference type="SUPFAM" id="SSF101790">
    <property type="entry name" value="Aminomethyltransferase beta-barrel domain"/>
    <property type="match status" value="1"/>
</dbReference>
<dbReference type="InterPro" id="IPR032503">
    <property type="entry name" value="FAO_M"/>
</dbReference>
<dbReference type="SUPFAM" id="SSF51905">
    <property type="entry name" value="FAD/NAD(P)-binding domain"/>
    <property type="match status" value="1"/>
</dbReference>
<accession>A0A914BUR7</accession>
<dbReference type="Gene3D" id="3.30.70.1400">
    <property type="entry name" value="Aminomethyltransferase beta-barrel domains"/>
    <property type="match status" value="1"/>
</dbReference>
<dbReference type="Pfam" id="PF01266">
    <property type="entry name" value="DAO"/>
    <property type="match status" value="1"/>
</dbReference>
<dbReference type="SUPFAM" id="SSF103025">
    <property type="entry name" value="Folate-binding domain"/>
    <property type="match status" value="1"/>
</dbReference>
<dbReference type="InterPro" id="IPR006076">
    <property type="entry name" value="FAD-dep_OxRdtase"/>
</dbReference>
<dbReference type="Pfam" id="PF01571">
    <property type="entry name" value="GCV_T"/>
    <property type="match status" value="1"/>
</dbReference>
<dbReference type="Gene3D" id="3.50.50.60">
    <property type="entry name" value="FAD/NAD(P)-binding domain"/>
    <property type="match status" value="1"/>
</dbReference>
<dbReference type="PANTHER" id="PTHR43757">
    <property type="entry name" value="AMINOMETHYLTRANSFERASE"/>
    <property type="match status" value="1"/>
</dbReference>